<evidence type="ECO:0000256" key="6">
    <source>
        <dbReference type="PROSITE-ProRule" id="PRU00433"/>
    </source>
</evidence>
<dbReference type="RefSeq" id="WP_170132322.1">
    <property type="nucleotide sequence ID" value="NZ_QGTR01000006.1"/>
</dbReference>
<proteinExistence type="predicted"/>
<keyword evidence="5 6" id="KW-0408">Iron</keyword>
<protein>
    <submittedName>
        <fullName evidence="9">Cytochrome c</fullName>
    </submittedName>
</protein>
<keyword evidence="10" id="KW-1185">Reference proteome</keyword>
<dbReference type="EMBL" id="QGTR01000006">
    <property type="protein sequence ID" value="PWV97529.1"/>
    <property type="molecule type" value="Genomic_DNA"/>
</dbReference>
<dbReference type="GO" id="GO:0046872">
    <property type="term" value="F:metal ion binding"/>
    <property type="evidence" value="ECO:0007669"/>
    <property type="project" value="UniProtKB-KW"/>
</dbReference>
<dbReference type="PANTHER" id="PTHR11961">
    <property type="entry name" value="CYTOCHROME C"/>
    <property type="match status" value="1"/>
</dbReference>
<dbReference type="InterPro" id="IPR002327">
    <property type="entry name" value="Cyt_c_1A/1B"/>
</dbReference>
<gene>
    <name evidence="9" type="ORF">DFR52_10652</name>
</gene>
<dbReference type="GO" id="GO:0009055">
    <property type="term" value="F:electron transfer activity"/>
    <property type="evidence" value="ECO:0007669"/>
    <property type="project" value="InterPro"/>
</dbReference>
<evidence type="ECO:0000313" key="9">
    <source>
        <dbReference type="EMBL" id="PWV97529.1"/>
    </source>
</evidence>
<keyword evidence="3 6" id="KW-0479">Metal-binding</keyword>
<keyword evidence="1" id="KW-0813">Transport</keyword>
<feature type="signal peptide" evidence="7">
    <location>
        <begin position="1"/>
        <end position="25"/>
    </location>
</feature>
<organism evidence="9 10">
    <name type="scientific">Hoeflea marina</name>
    <dbReference type="NCBI Taxonomy" id="274592"/>
    <lineage>
        <taxon>Bacteria</taxon>
        <taxon>Pseudomonadati</taxon>
        <taxon>Pseudomonadota</taxon>
        <taxon>Alphaproteobacteria</taxon>
        <taxon>Hyphomicrobiales</taxon>
        <taxon>Rhizobiaceae</taxon>
        <taxon>Hoeflea</taxon>
    </lineage>
</organism>
<evidence type="ECO:0000256" key="7">
    <source>
        <dbReference type="SAM" id="SignalP"/>
    </source>
</evidence>
<dbReference type="Pfam" id="PF00034">
    <property type="entry name" value="Cytochrom_C"/>
    <property type="match status" value="1"/>
</dbReference>
<keyword evidence="7" id="KW-0732">Signal</keyword>
<feature type="domain" description="Cytochrome c" evidence="8">
    <location>
        <begin position="27"/>
        <end position="129"/>
    </location>
</feature>
<dbReference type="AlphaFoldDB" id="A0A317PDA7"/>
<dbReference type="GO" id="GO:0020037">
    <property type="term" value="F:heme binding"/>
    <property type="evidence" value="ECO:0007669"/>
    <property type="project" value="InterPro"/>
</dbReference>
<reference evidence="9 10" key="1">
    <citation type="submission" date="2018-05" db="EMBL/GenBank/DDBJ databases">
        <title>Genomic Encyclopedia of Type Strains, Phase IV (KMG-IV): sequencing the most valuable type-strain genomes for metagenomic binning, comparative biology and taxonomic classification.</title>
        <authorList>
            <person name="Goeker M."/>
        </authorList>
    </citation>
    <scope>NUCLEOTIDE SEQUENCE [LARGE SCALE GENOMIC DNA]</scope>
    <source>
        <strain evidence="9 10">DSM 16791</strain>
    </source>
</reference>
<evidence type="ECO:0000256" key="2">
    <source>
        <dbReference type="ARBA" id="ARBA00022617"/>
    </source>
</evidence>
<dbReference type="InterPro" id="IPR036909">
    <property type="entry name" value="Cyt_c-like_dom_sf"/>
</dbReference>
<dbReference type="SUPFAM" id="SSF46626">
    <property type="entry name" value="Cytochrome c"/>
    <property type="match status" value="1"/>
</dbReference>
<dbReference type="PROSITE" id="PS51007">
    <property type="entry name" value="CYTC"/>
    <property type="match status" value="1"/>
</dbReference>
<dbReference type="InterPro" id="IPR009056">
    <property type="entry name" value="Cyt_c-like_dom"/>
</dbReference>
<evidence type="ECO:0000259" key="8">
    <source>
        <dbReference type="PROSITE" id="PS51007"/>
    </source>
</evidence>
<evidence type="ECO:0000256" key="5">
    <source>
        <dbReference type="ARBA" id="ARBA00023004"/>
    </source>
</evidence>
<feature type="chain" id="PRO_5016341880" evidence="7">
    <location>
        <begin position="26"/>
        <end position="132"/>
    </location>
</feature>
<evidence type="ECO:0000256" key="1">
    <source>
        <dbReference type="ARBA" id="ARBA00022448"/>
    </source>
</evidence>
<dbReference type="Proteomes" id="UP000246352">
    <property type="component" value="Unassembled WGS sequence"/>
</dbReference>
<name>A0A317PDA7_9HYPH</name>
<accession>A0A317PDA7</accession>
<keyword evidence="4" id="KW-0249">Electron transport</keyword>
<comment type="caution">
    <text evidence="9">The sequence shown here is derived from an EMBL/GenBank/DDBJ whole genome shotgun (WGS) entry which is preliminary data.</text>
</comment>
<evidence type="ECO:0000256" key="4">
    <source>
        <dbReference type="ARBA" id="ARBA00022982"/>
    </source>
</evidence>
<evidence type="ECO:0000313" key="10">
    <source>
        <dbReference type="Proteomes" id="UP000246352"/>
    </source>
</evidence>
<dbReference type="PRINTS" id="PR00604">
    <property type="entry name" value="CYTCHRMECIAB"/>
</dbReference>
<sequence>MSKSLSFILGMALSAGLALTSAARADGDAVEGAKVFKKCAACHTASEPKNRVGPHLVGIVGRGVASVADYKYSKAMADHTAEVPVWTVEALDAYLRSPKGVVKGTKMAFAGLKKDEDVANVIAYLTDPSAAN</sequence>
<evidence type="ECO:0000256" key="3">
    <source>
        <dbReference type="ARBA" id="ARBA00022723"/>
    </source>
</evidence>
<dbReference type="Gene3D" id="1.10.760.10">
    <property type="entry name" value="Cytochrome c-like domain"/>
    <property type="match status" value="1"/>
</dbReference>
<keyword evidence="2 6" id="KW-0349">Heme</keyword>